<reference evidence="4 5" key="1">
    <citation type="journal article" date="2021" name="ISME Commun">
        <title>Automated analysis of genomic sequences facilitates high-throughput and comprehensive description of bacteria.</title>
        <authorList>
            <person name="Hitch T.C.A."/>
        </authorList>
    </citation>
    <scope>NUCLEOTIDE SEQUENCE [LARGE SCALE GENOMIC DNA]</scope>
    <source>
        <strain evidence="4 5">H2_18</strain>
    </source>
</reference>
<evidence type="ECO:0000256" key="1">
    <source>
        <dbReference type="ARBA" id="ARBA00023002"/>
    </source>
</evidence>
<dbReference type="InterPro" id="IPR036291">
    <property type="entry name" value="NAD(P)-bd_dom_sf"/>
</dbReference>
<evidence type="ECO:0000313" key="4">
    <source>
        <dbReference type="EMBL" id="MCU6746210.1"/>
    </source>
</evidence>
<dbReference type="Gene3D" id="3.40.50.720">
    <property type="entry name" value="NAD(P)-binding Rossmann-like Domain"/>
    <property type="match status" value="1"/>
</dbReference>
<dbReference type="InterPro" id="IPR050463">
    <property type="entry name" value="Gfo/Idh/MocA_oxidrdct_glycsds"/>
</dbReference>
<feature type="domain" description="Gfo/Idh/MocA-like oxidoreductase N-terminal" evidence="2">
    <location>
        <begin position="6"/>
        <end position="123"/>
    </location>
</feature>
<dbReference type="Gene3D" id="3.30.360.10">
    <property type="entry name" value="Dihydrodipicolinate Reductase, domain 2"/>
    <property type="match status" value="1"/>
</dbReference>
<feature type="domain" description="GFO/IDH/MocA-like oxidoreductase" evidence="3">
    <location>
        <begin position="132"/>
        <end position="282"/>
    </location>
</feature>
<dbReference type="EMBL" id="JAOQJX010000001">
    <property type="protein sequence ID" value="MCU6746210.1"/>
    <property type="molecule type" value="Genomic_DNA"/>
</dbReference>
<sequence>MKQKLNTAIVGAGFIGPIHLENVRRTFEANVTSLVGYTIEEAKEKAEQYSVPYYYDDIDKMLEDDSIDVVHICSPNYLHYEMAKKVLMANKHCVCEKPLTLTPAEAKELTELAREKNLVTAVHFNVRYYPLVRHAREMVKQGDVGKLLSVTGSYLQDWLLLETDYSWRLESSVSGKTRAIGDIGSHWMDLTEYVSGLKITEVFADFATFHKTRKKPKNPMETWSSKILTNDDYQEVPVDTEDYASVLVHYNNGAQGVFTVNQMAAGHKNRVYYEINGTGASLIWDSERPNEMMVGHREKGNEIIMKDPALVYPEARELISYPGGHNEGFADTSKHLFKEVYDYILAGDYTEKPSFPTFLDGYREVILCESICQSAESGQWVKVEE</sequence>
<comment type="caution">
    <text evidence="4">The sequence shown here is derived from an EMBL/GenBank/DDBJ whole genome shotgun (WGS) entry which is preliminary data.</text>
</comment>
<accession>A0ABT2T7K1</accession>
<dbReference type="SUPFAM" id="SSF55347">
    <property type="entry name" value="Glyceraldehyde-3-phosphate dehydrogenase-like, C-terminal domain"/>
    <property type="match status" value="1"/>
</dbReference>
<evidence type="ECO:0000259" key="2">
    <source>
        <dbReference type="Pfam" id="PF01408"/>
    </source>
</evidence>
<keyword evidence="5" id="KW-1185">Reference proteome</keyword>
<dbReference type="PANTHER" id="PTHR43818:SF11">
    <property type="entry name" value="BCDNA.GH03377"/>
    <property type="match status" value="1"/>
</dbReference>
<protein>
    <submittedName>
        <fullName evidence="4">Gfo/Idh/MocA family oxidoreductase</fullName>
    </submittedName>
</protein>
<dbReference type="Proteomes" id="UP001652394">
    <property type="component" value="Unassembled WGS sequence"/>
</dbReference>
<dbReference type="InterPro" id="IPR000683">
    <property type="entry name" value="Gfo/Idh/MocA-like_OxRdtase_N"/>
</dbReference>
<evidence type="ECO:0000259" key="3">
    <source>
        <dbReference type="Pfam" id="PF22725"/>
    </source>
</evidence>
<dbReference type="SUPFAM" id="SSF51735">
    <property type="entry name" value="NAD(P)-binding Rossmann-fold domains"/>
    <property type="match status" value="1"/>
</dbReference>
<dbReference type="Pfam" id="PF22725">
    <property type="entry name" value="GFO_IDH_MocA_C3"/>
    <property type="match status" value="1"/>
</dbReference>
<proteinExistence type="predicted"/>
<dbReference type="InterPro" id="IPR055170">
    <property type="entry name" value="GFO_IDH_MocA-like_dom"/>
</dbReference>
<name>A0ABT2T7K1_9FIRM</name>
<keyword evidence="1" id="KW-0560">Oxidoreductase</keyword>
<organism evidence="4 5">
    <name type="scientific">Faecalicatena acetigenes</name>
    <dbReference type="NCBI Taxonomy" id="2981790"/>
    <lineage>
        <taxon>Bacteria</taxon>
        <taxon>Bacillati</taxon>
        <taxon>Bacillota</taxon>
        <taxon>Clostridia</taxon>
        <taxon>Lachnospirales</taxon>
        <taxon>Lachnospiraceae</taxon>
        <taxon>Faecalicatena</taxon>
    </lineage>
</organism>
<dbReference type="PANTHER" id="PTHR43818">
    <property type="entry name" value="BCDNA.GH03377"/>
    <property type="match status" value="1"/>
</dbReference>
<dbReference type="RefSeq" id="WP_059067645.1">
    <property type="nucleotide sequence ID" value="NZ_JAOQJX010000001.1"/>
</dbReference>
<gene>
    <name evidence="4" type="ORF">OCV51_00800</name>
</gene>
<evidence type="ECO:0000313" key="5">
    <source>
        <dbReference type="Proteomes" id="UP001652394"/>
    </source>
</evidence>
<dbReference type="Pfam" id="PF01408">
    <property type="entry name" value="GFO_IDH_MocA"/>
    <property type="match status" value="1"/>
</dbReference>